<keyword evidence="5" id="KW-0804">Transcription</keyword>
<dbReference type="PANTHER" id="PTHR30115:SF11">
    <property type="entry name" value="NITROGEN REGULATORY PROTEIN P-II HOMOLOG"/>
    <property type="match status" value="1"/>
</dbReference>
<accession>A0A080M739</accession>
<dbReference type="STRING" id="1453999.AW06_002582"/>
<protein>
    <submittedName>
        <fullName evidence="9">Nitrogen regulatory protein P-II</fullName>
    </submittedName>
    <submittedName>
        <fullName evidence="10">P-II family nitrogen regulator</fullName>
    </submittedName>
</protein>
<dbReference type="Proteomes" id="UP000509684">
    <property type="component" value="Chromosome"/>
</dbReference>
<comment type="similarity">
    <text evidence="8">Belongs to the P(II) protein family.</text>
</comment>
<proteinExistence type="inferred from homology"/>
<reference evidence="10 12" key="2">
    <citation type="journal article" date="2019" name="Microbiome">
        <title>Annotated bacterial chromosomes from frame-shift-corrected long-read metagenomic data.</title>
        <authorList>
            <person name="Arumugam K."/>
            <person name="Bagci C."/>
            <person name="Bessarab I."/>
            <person name="Beier S."/>
            <person name="Buchfink B."/>
            <person name="Gorska A."/>
            <person name="Qiu G."/>
            <person name="Huson D.H."/>
            <person name="Williams R.B.H."/>
        </authorList>
    </citation>
    <scope>NUCLEOTIDE SEQUENCE [LARGE SCALE GENOMIC DNA]</scope>
    <source>
        <strain evidence="10">SSA1</strain>
    </source>
</reference>
<comment type="subunit">
    <text evidence="1">Homotrimer.</text>
</comment>
<dbReference type="SMART" id="SM00938">
    <property type="entry name" value="P-II"/>
    <property type="match status" value="1"/>
</dbReference>
<evidence type="ECO:0000313" key="10">
    <source>
        <dbReference type="EMBL" id="QLH48482.1"/>
    </source>
</evidence>
<evidence type="ECO:0000256" key="8">
    <source>
        <dbReference type="RuleBase" id="RU003936"/>
    </source>
</evidence>
<reference evidence="9 11" key="1">
    <citation type="submission" date="2014-02" db="EMBL/GenBank/DDBJ databases">
        <title>Expanding our view of genomic diversity in Candidatus Accumulibacter clades.</title>
        <authorList>
            <person name="Skennerton C.T."/>
            <person name="Barr J.J."/>
            <person name="Slater F.R."/>
            <person name="Bond P.L."/>
            <person name="Tyson G.W."/>
        </authorList>
    </citation>
    <scope>NUCLEOTIDE SEQUENCE [LARGE SCALE GENOMIC DNA]</scope>
    <source>
        <strain evidence="11">SK-02</strain>
    </source>
</reference>
<evidence type="ECO:0000256" key="2">
    <source>
        <dbReference type="ARBA" id="ARBA00022553"/>
    </source>
</evidence>
<keyword evidence="11" id="KW-1185">Reference proteome</keyword>
<dbReference type="InterPro" id="IPR002187">
    <property type="entry name" value="N-reg_PII"/>
</dbReference>
<dbReference type="EMBL" id="CP058708">
    <property type="protein sequence ID" value="QLH48482.1"/>
    <property type="molecule type" value="Genomic_DNA"/>
</dbReference>
<dbReference type="Gene3D" id="3.30.70.120">
    <property type="match status" value="1"/>
</dbReference>
<sequence>MKKIEAIIKPFKLDEVREALSEIGVTGLTVTEVKGFGRQKGHTELYRGAEYVVDFLPKVKIEIVVSDSAADNAIDAIVKAARTGKIGDGKIFVSTVEQVVRIRTGELDDSAI</sequence>
<dbReference type="RefSeq" id="WP_034949919.1">
    <property type="nucleotide sequence ID" value="NZ_JDST02000057.1"/>
</dbReference>
<dbReference type="GO" id="GO:0030234">
    <property type="term" value="F:enzyme regulator activity"/>
    <property type="evidence" value="ECO:0007669"/>
    <property type="project" value="InterPro"/>
</dbReference>
<dbReference type="Proteomes" id="UP000021315">
    <property type="component" value="Unassembled WGS sequence"/>
</dbReference>
<dbReference type="PANTHER" id="PTHR30115">
    <property type="entry name" value="NITROGEN REGULATORY PROTEIN P-II"/>
    <property type="match status" value="1"/>
</dbReference>
<dbReference type="EMBL" id="JDST02000057">
    <property type="protein sequence ID" value="KFB76315.1"/>
    <property type="molecule type" value="Genomic_DNA"/>
</dbReference>
<keyword evidence="4" id="KW-0805">Transcription regulation</keyword>
<dbReference type="InterPro" id="IPR015867">
    <property type="entry name" value="N-reg_PII/ATP_PRibTrfase_C"/>
</dbReference>
<evidence type="ECO:0000256" key="4">
    <source>
        <dbReference type="ARBA" id="ARBA00023015"/>
    </source>
</evidence>
<dbReference type="KEGG" id="acog:HWD57_00745"/>
<dbReference type="FunFam" id="3.30.70.120:FF:000001">
    <property type="entry name" value="Nitrogen regulatory protein P-II"/>
    <property type="match status" value="1"/>
</dbReference>
<name>A0A080M739_9PROT</name>
<dbReference type="PRINTS" id="PR00340">
    <property type="entry name" value="PIIGLNB"/>
</dbReference>
<gene>
    <name evidence="9" type="primary">glnB_2</name>
    <name evidence="9" type="ORF">AW06_002582</name>
    <name evidence="10" type="ORF">HWD57_00745</name>
</gene>
<dbReference type="InterPro" id="IPR011322">
    <property type="entry name" value="N-reg_PII-like_a/b"/>
</dbReference>
<evidence type="ECO:0000256" key="3">
    <source>
        <dbReference type="ARBA" id="ARBA00022741"/>
    </source>
</evidence>
<dbReference type="PROSITE" id="PS00638">
    <property type="entry name" value="PII_GLNB_CTER"/>
    <property type="match status" value="1"/>
</dbReference>
<dbReference type="InterPro" id="IPR002332">
    <property type="entry name" value="N-reg_PII_urydylation_site"/>
</dbReference>
<reference evidence="10" key="3">
    <citation type="submission" date="2020-06" db="EMBL/GenBank/DDBJ databases">
        <authorList>
            <person name="Arumugam K."/>
            <person name="Besarab I."/>
            <person name="Haryono M."/>
            <person name="Bagci C."/>
            <person name="Beier S."/>
            <person name="Buchfink B."/>
            <person name="Gorska A."/>
            <person name="Qiu G."/>
            <person name="Huson D.H."/>
            <person name="Williams R.B."/>
        </authorList>
    </citation>
    <scope>NUCLEOTIDE SEQUENCE</scope>
    <source>
        <strain evidence="10">SSA1</strain>
    </source>
</reference>
<keyword evidence="2 7" id="KW-0597">Phosphoprotein</keyword>
<dbReference type="Pfam" id="PF00543">
    <property type="entry name" value="P-II"/>
    <property type="match status" value="1"/>
</dbReference>
<organism evidence="9 11">
    <name type="scientific">Candidatus Accumulibacter cognatus</name>
    <dbReference type="NCBI Taxonomy" id="2954383"/>
    <lineage>
        <taxon>Bacteria</taxon>
        <taxon>Pseudomonadati</taxon>
        <taxon>Pseudomonadota</taxon>
        <taxon>Betaproteobacteria</taxon>
        <taxon>Candidatus Accumulibacter</taxon>
    </lineage>
</organism>
<dbReference type="InterPro" id="IPR017918">
    <property type="entry name" value="N-reg_PII_CS"/>
</dbReference>
<accession>A0A7D5SBE7</accession>
<dbReference type="GO" id="GO:0006808">
    <property type="term" value="P:regulation of nitrogen utilization"/>
    <property type="evidence" value="ECO:0007669"/>
    <property type="project" value="InterPro"/>
</dbReference>
<dbReference type="PROSITE" id="PS00496">
    <property type="entry name" value="PII_GLNB_UMP"/>
    <property type="match status" value="1"/>
</dbReference>
<keyword evidence="3" id="KW-0547">Nucleotide-binding</keyword>
<feature type="modified residue" description="O-UMP-tyrosine" evidence="6">
    <location>
        <position position="51"/>
    </location>
</feature>
<dbReference type="GO" id="GO:0005829">
    <property type="term" value="C:cytosol"/>
    <property type="evidence" value="ECO:0007669"/>
    <property type="project" value="TreeGrafter"/>
</dbReference>
<evidence type="ECO:0000256" key="5">
    <source>
        <dbReference type="ARBA" id="ARBA00023163"/>
    </source>
</evidence>
<evidence type="ECO:0000313" key="9">
    <source>
        <dbReference type="EMBL" id="KFB76315.1"/>
    </source>
</evidence>
<evidence type="ECO:0000256" key="7">
    <source>
        <dbReference type="PIRSR" id="PIRSR602187-50"/>
    </source>
</evidence>
<evidence type="ECO:0000256" key="1">
    <source>
        <dbReference type="ARBA" id="ARBA00011233"/>
    </source>
</evidence>
<dbReference type="AlphaFoldDB" id="A0A080M739"/>
<evidence type="ECO:0000313" key="11">
    <source>
        <dbReference type="Proteomes" id="UP000021315"/>
    </source>
</evidence>
<dbReference type="SUPFAM" id="SSF54913">
    <property type="entry name" value="GlnB-like"/>
    <property type="match status" value="1"/>
</dbReference>
<evidence type="ECO:0000313" key="12">
    <source>
        <dbReference type="Proteomes" id="UP000509684"/>
    </source>
</evidence>
<dbReference type="PROSITE" id="PS51343">
    <property type="entry name" value="PII_GLNB_DOM"/>
    <property type="match status" value="1"/>
</dbReference>
<evidence type="ECO:0000256" key="6">
    <source>
        <dbReference type="PIRSR" id="PIRSR039144-50"/>
    </source>
</evidence>
<dbReference type="GO" id="GO:0005524">
    <property type="term" value="F:ATP binding"/>
    <property type="evidence" value="ECO:0007669"/>
    <property type="project" value="TreeGrafter"/>
</dbReference>
<dbReference type="PIRSF" id="PIRSF039144">
    <property type="entry name" value="GlnB"/>
    <property type="match status" value="1"/>
</dbReference>